<feature type="transmembrane region" description="Helical" evidence="1">
    <location>
        <begin position="7"/>
        <end position="26"/>
    </location>
</feature>
<keyword evidence="1" id="KW-0472">Membrane</keyword>
<protein>
    <submittedName>
        <fullName evidence="2">Uncharacterized protein</fullName>
    </submittedName>
</protein>
<keyword evidence="3" id="KW-1185">Reference proteome</keyword>
<feature type="transmembrane region" description="Helical" evidence="1">
    <location>
        <begin position="214"/>
        <end position="234"/>
    </location>
</feature>
<feature type="transmembrane region" description="Helical" evidence="1">
    <location>
        <begin position="79"/>
        <end position="99"/>
    </location>
</feature>
<accession>A0A5J6JH81</accession>
<evidence type="ECO:0000313" key="2">
    <source>
        <dbReference type="EMBL" id="QEV47984.1"/>
    </source>
</evidence>
<gene>
    <name evidence="2" type="ORF">CP980_25440</name>
</gene>
<dbReference type="AlphaFoldDB" id="A0A5J6JH81"/>
<proteinExistence type="predicted"/>
<dbReference type="EMBL" id="CP023692">
    <property type="protein sequence ID" value="QEV47984.1"/>
    <property type="molecule type" value="Genomic_DNA"/>
</dbReference>
<feature type="transmembrane region" description="Helical" evidence="1">
    <location>
        <begin position="127"/>
        <end position="151"/>
    </location>
</feature>
<keyword evidence="1" id="KW-1133">Transmembrane helix</keyword>
<feature type="transmembrane region" description="Helical" evidence="1">
    <location>
        <begin position="46"/>
        <end position="67"/>
    </location>
</feature>
<keyword evidence="1" id="KW-0812">Transmembrane</keyword>
<feature type="transmembrane region" description="Helical" evidence="1">
    <location>
        <begin position="172"/>
        <end position="194"/>
    </location>
</feature>
<feature type="transmembrane region" description="Helical" evidence="1">
    <location>
        <begin position="284"/>
        <end position="303"/>
    </location>
</feature>
<feature type="transmembrane region" description="Helical" evidence="1">
    <location>
        <begin position="246"/>
        <end position="264"/>
    </location>
</feature>
<name>A0A5J6JH81_STRVI</name>
<dbReference type="Proteomes" id="UP000325563">
    <property type="component" value="Chromosome"/>
</dbReference>
<evidence type="ECO:0000313" key="3">
    <source>
        <dbReference type="Proteomes" id="UP000325563"/>
    </source>
</evidence>
<organism evidence="2 3">
    <name type="scientific">Streptomyces vinaceus</name>
    <dbReference type="NCBI Taxonomy" id="1960"/>
    <lineage>
        <taxon>Bacteria</taxon>
        <taxon>Bacillati</taxon>
        <taxon>Actinomycetota</taxon>
        <taxon>Actinomycetes</taxon>
        <taxon>Kitasatosporales</taxon>
        <taxon>Streptomycetaceae</taxon>
        <taxon>Streptomyces</taxon>
    </lineage>
</organism>
<sequence length="309" mass="31543">MGAGPKALRVVALAATVPYLVLKSAWLSGSRVGIPDDSPLLEQGTFLAAANAVTLAMDASVIVLVLVLTRPWGMRVPSWLLTLPAFVASGLLTPILLAFPAQLLIRAAGQGGPAAAGDPARPFLDPWVFTVVYTGFCVQGLALAGLFVPYARRRWGRRWQGVLGRGLPSPTGVVAGAAAVGAVVIAAVHLYWAFGGAAGVGEERAAAHTAVTGVVSGAHAVCALAAGAGAVLLVRGGSRAAWWPSALTWTGSAAAVCWGLWPWIASLGPQLDGGEPASGAVQWIYAGQVITGICAAAVLTRFLTSRREG</sequence>
<dbReference type="KEGG" id="svn:CP980_25440"/>
<reference evidence="2 3" key="1">
    <citation type="submission" date="2017-09" db="EMBL/GenBank/DDBJ databases">
        <authorList>
            <person name="Lee N."/>
            <person name="Cho B.-K."/>
        </authorList>
    </citation>
    <scope>NUCLEOTIDE SEQUENCE [LARGE SCALE GENOMIC DNA]</scope>
    <source>
        <strain evidence="2 3">ATCC 27476</strain>
    </source>
</reference>
<evidence type="ECO:0000256" key="1">
    <source>
        <dbReference type="SAM" id="Phobius"/>
    </source>
</evidence>